<comment type="caution">
    <text evidence="1">The sequence shown here is derived from an EMBL/GenBank/DDBJ whole genome shotgun (WGS) entry which is preliminary data.</text>
</comment>
<dbReference type="Proteomes" id="UP001154282">
    <property type="component" value="Unassembled WGS sequence"/>
</dbReference>
<sequence>MGLQAEGKVEAGNRVAT</sequence>
<proteinExistence type="predicted"/>
<keyword evidence="2" id="KW-1185">Reference proteome</keyword>
<protein>
    <submittedName>
        <fullName evidence="1">Uncharacterized protein</fullName>
    </submittedName>
</protein>
<organism evidence="1 2">
    <name type="scientific">Linum tenue</name>
    <dbReference type="NCBI Taxonomy" id="586396"/>
    <lineage>
        <taxon>Eukaryota</taxon>
        <taxon>Viridiplantae</taxon>
        <taxon>Streptophyta</taxon>
        <taxon>Embryophyta</taxon>
        <taxon>Tracheophyta</taxon>
        <taxon>Spermatophyta</taxon>
        <taxon>Magnoliopsida</taxon>
        <taxon>eudicotyledons</taxon>
        <taxon>Gunneridae</taxon>
        <taxon>Pentapetalae</taxon>
        <taxon>rosids</taxon>
        <taxon>fabids</taxon>
        <taxon>Malpighiales</taxon>
        <taxon>Linaceae</taxon>
        <taxon>Linum</taxon>
    </lineage>
</organism>
<dbReference type="EMBL" id="CAMGYJ010000006">
    <property type="protein sequence ID" value="CAI0430399.1"/>
    <property type="molecule type" value="Genomic_DNA"/>
</dbReference>
<dbReference type="AlphaFoldDB" id="A0AAV0L9I1"/>
<evidence type="ECO:0000313" key="1">
    <source>
        <dbReference type="EMBL" id="CAI0430399.1"/>
    </source>
</evidence>
<name>A0AAV0L9I1_9ROSI</name>
<accession>A0AAV0L9I1</accession>
<reference evidence="1" key="1">
    <citation type="submission" date="2022-08" db="EMBL/GenBank/DDBJ databases">
        <authorList>
            <person name="Gutierrez-Valencia J."/>
        </authorList>
    </citation>
    <scope>NUCLEOTIDE SEQUENCE</scope>
</reference>
<gene>
    <name evidence="1" type="ORF">LITE_LOCUS22594</name>
</gene>
<evidence type="ECO:0000313" key="2">
    <source>
        <dbReference type="Proteomes" id="UP001154282"/>
    </source>
</evidence>